<comment type="subcellular location">
    <subcellularLocation>
        <location evidence="4">Cytoplasm</location>
    </subcellularLocation>
</comment>
<accession>A0A542VZ21</accession>
<evidence type="ECO:0000256" key="3">
    <source>
        <dbReference type="ARBA" id="ARBA00023080"/>
    </source>
</evidence>
<dbReference type="Pfam" id="PF02545">
    <property type="entry name" value="Maf"/>
    <property type="match status" value="1"/>
</dbReference>
<comment type="caution">
    <text evidence="5">The sequence shown here is derived from an EMBL/GenBank/DDBJ whole genome shotgun (WGS) entry which is preliminary data.</text>
</comment>
<evidence type="ECO:0000256" key="2">
    <source>
        <dbReference type="ARBA" id="ARBA00022801"/>
    </source>
</evidence>
<evidence type="ECO:0000313" key="5">
    <source>
        <dbReference type="EMBL" id="TQL16571.1"/>
    </source>
</evidence>
<evidence type="ECO:0000256" key="1">
    <source>
        <dbReference type="ARBA" id="ARBA00001968"/>
    </source>
</evidence>
<comment type="similarity">
    <text evidence="4">Belongs to the Maf family.</text>
</comment>
<evidence type="ECO:0000256" key="4">
    <source>
        <dbReference type="HAMAP-Rule" id="MF_00528"/>
    </source>
</evidence>
<dbReference type="PIRSF" id="PIRSF006305">
    <property type="entry name" value="Maf"/>
    <property type="match status" value="1"/>
</dbReference>
<keyword evidence="2 4" id="KW-0378">Hydrolase</keyword>
<reference evidence="5 6" key="1">
    <citation type="submission" date="2019-06" db="EMBL/GenBank/DDBJ databases">
        <title>Genome sequencing of Zymomonas mobilis strains for genetic engineering and biofuel applications.</title>
        <authorList>
            <person name="Teravest M."/>
        </authorList>
    </citation>
    <scope>NUCLEOTIDE SEQUENCE [LARGE SCALE GENOMIC DNA]</scope>
    <source>
        <strain evidence="5 6">AN0101</strain>
    </source>
</reference>
<keyword evidence="3 4" id="KW-0546">Nucleotide metabolism</keyword>
<evidence type="ECO:0000313" key="6">
    <source>
        <dbReference type="Proteomes" id="UP000316887"/>
    </source>
</evidence>
<dbReference type="Gene3D" id="3.90.950.10">
    <property type="match status" value="1"/>
</dbReference>
<dbReference type="OrthoDB" id="9813962at2"/>
<dbReference type="EC" id="3.6.1.9" evidence="4"/>
<dbReference type="GO" id="GO:0047429">
    <property type="term" value="F:nucleoside triphosphate diphosphatase activity"/>
    <property type="evidence" value="ECO:0007669"/>
    <property type="project" value="UniProtKB-EC"/>
</dbReference>
<comment type="caution">
    <text evidence="4">Lacks conserved residue(s) required for the propagation of feature annotation.</text>
</comment>
<sequence>MALILASSSKIRSALLSAAAVPFTVKTAEVDETPIKQEWQAEKRDNGQLALVLAEAKAKAVAADYPEDLVLGCDSTVMTDDGALLSKPVSREDAANHLRLLAGKSHILTSAVAIIENGQTVFRYHDRAVLTIRDFSESFLAHYLDQEWPEIGYCVGGYRLEGPGIQLFDRIEGDHFTIMGLPLLPLLAYLRKRSIVEA</sequence>
<dbReference type="Proteomes" id="UP000316887">
    <property type="component" value="Unassembled WGS sequence"/>
</dbReference>
<dbReference type="PANTHER" id="PTHR43213:SF5">
    <property type="entry name" value="BIFUNCTIONAL DTTP_UTP PYROPHOSPHATASE_METHYLTRANSFERASE PROTEIN-RELATED"/>
    <property type="match status" value="1"/>
</dbReference>
<feature type="active site" description="Proton acceptor" evidence="4">
    <location>
        <position position="74"/>
    </location>
</feature>
<gene>
    <name evidence="5" type="ORF">FBY58_0107</name>
</gene>
<dbReference type="SUPFAM" id="SSF52972">
    <property type="entry name" value="ITPase-like"/>
    <property type="match status" value="1"/>
</dbReference>
<dbReference type="EMBL" id="VFOF01000001">
    <property type="protein sequence ID" value="TQL16571.1"/>
    <property type="molecule type" value="Genomic_DNA"/>
</dbReference>
<dbReference type="AlphaFoldDB" id="A0A542VZ21"/>
<name>A0A542VZ21_ZYMMB</name>
<comment type="cofactor">
    <cofactor evidence="1 4">
        <name>a divalent metal cation</name>
        <dbReference type="ChEBI" id="CHEBI:60240"/>
    </cofactor>
</comment>
<comment type="catalytic activity">
    <reaction evidence="4">
        <text>a 2'-deoxyribonucleoside 5'-triphosphate + H2O = a 2'-deoxyribonucleoside 5'-phosphate + diphosphate + H(+)</text>
        <dbReference type="Rhea" id="RHEA:44644"/>
        <dbReference type="ChEBI" id="CHEBI:15377"/>
        <dbReference type="ChEBI" id="CHEBI:15378"/>
        <dbReference type="ChEBI" id="CHEBI:33019"/>
        <dbReference type="ChEBI" id="CHEBI:61560"/>
        <dbReference type="ChEBI" id="CHEBI:65317"/>
        <dbReference type="EC" id="3.6.1.9"/>
    </reaction>
</comment>
<dbReference type="GO" id="GO:0005737">
    <property type="term" value="C:cytoplasm"/>
    <property type="evidence" value="ECO:0007669"/>
    <property type="project" value="UniProtKB-SubCell"/>
</dbReference>
<dbReference type="InterPro" id="IPR029001">
    <property type="entry name" value="ITPase-like_fam"/>
</dbReference>
<comment type="function">
    <text evidence="4">Nucleoside triphosphate pyrophosphatase. May have a dual role in cell division arrest and in preventing the incorporation of modified nucleotides into cellular nucleic acids.</text>
</comment>
<proteinExistence type="inferred from homology"/>
<dbReference type="InterPro" id="IPR003697">
    <property type="entry name" value="Maf-like"/>
</dbReference>
<keyword evidence="4" id="KW-0963">Cytoplasm</keyword>
<organism evidence="5 6">
    <name type="scientific">Zymomonas mobilis</name>
    <dbReference type="NCBI Taxonomy" id="542"/>
    <lineage>
        <taxon>Bacteria</taxon>
        <taxon>Pseudomonadati</taxon>
        <taxon>Pseudomonadota</taxon>
        <taxon>Alphaproteobacteria</taxon>
        <taxon>Sphingomonadales</taxon>
        <taxon>Zymomonadaceae</taxon>
        <taxon>Zymomonas</taxon>
    </lineage>
</organism>
<dbReference type="GO" id="GO:0009117">
    <property type="term" value="P:nucleotide metabolic process"/>
    <property type="evidence" value="ECO:0007669"/>
    <property type="project" value="UniProtKB-KW"/>
</dbReference>
<dbReference type="PANTHER" id="PTHR43213">
    <property type="entry name" value="BIFUNCTIONAL DTTP/UTP PYROPHOSPHATASE/METHYLTRANSFERASE PROTEIN-RELATED"/>
    <property type="match status" value="1"/>
</dbReference>
<comment type="catalytic activity">
    <reaction evidence="4">
        <text>a ribonucleoside 5'-triphosphate + H2O = a ribonucleoside 5'-phosphate + diphosphate + H(+)</text>
        <dbReference type="Rhea" id="RHEA:23996"/>
        <dbReference type="ChEBI" id="CHEBI:15377"/>
        <dbReference type="ChEBI" id="CHEBI:15378"/>
        <dbReference type="ChEBI" id="CHEBI:33019"/>
        <dbReference type="ChEBI" id="CHEBI:58043"/>
        <dbReference type="ChEBI" id="CHEBI:61557"/>
        <dbReference type="EC" id="3.6.1.9"/>
    </reaction>
</comment>
<dbReference type="HAMAP" id="MF_00528">
    <property type="entry name" value="Maf"/>
    <property type="match status" value="1"/>
</dbReference>
<protein>
    <recommendedName>
        <fullName evidence="4">Nucleoside triphosphate pyrophosphatase</fullName>
        <ecNumber evidence="4">3.6.1.9</ecNumber>
    </recommendedName>
    <alternativeName>
        <fullName evidence="4">Nucleotide pyrophosphatase</fullName>
        <shortName evidence="4">Nucleotide PPase</shortName>
    </alternativeName>
</protein>
<dbReference type="RefSeq" id="WP_141918908.1">
    <property type="nucleotide sequence ID" value="NZ_VFOF01000001.1"/>
</dbReference>